<feature type="region of interest" description="Disordered" evidence="1">
    <location>
        <begin position="1"/>
        <end position="30"/>
    </location>
</feature>
<gene>
    <name evidence="2" type="ORF">CPLU01_14403</name>
</gene>
<feature type="region of interest" description="Disordered" evidence="1">
    <location>
        <begin position="48"/>
        <end position="68"/>
    </location>
</feature>
<evidence type="ECO:0000313" key="2">
    <source>
        <dbReference type="EMBL" id="KAF6814415.1"/>
    </source>
</evidence>
<dbReference type="AlphaFoldDB" id="A0A8H6MZZ3"/>
<feature type="compositionally biased region" description="Low complexity" evidence="1">
    <location>
        <begin position="231"/>
        <end position="243"/>
    </location>
</feature>
<keyword evidence="3" id="KW-1185">Reference proteome</keyword>
<dbReference type="EMBL" id="WIGO01000381">
    <property type="protein sequence ID" value="KAF6814415.1"/>
    <property type="molecule type" value="Genomic_DNA"/>
</dbReference>
<name>A0A8H6MZZ3_9PEZI</name>
<evidence type="ECO:0000256" key="1">
    <source>
        <dbReference type="SAM" id="MobiDB-lite"/>
    </source>
</evidence>
<proteinExistence type="predicted"/>
<reference evidence="2" key="1">
    <citation type="journal article" date="2020" name="Phytopathology">
        <title>Genome Sequence Resources of Colletotrichum truncatum, C. plurivorum, C. musicola, and C. sojae: Four Species Pathogenic to Soybean (Glycine max).</title>
        <authorList>
            <person name="Rogerio F."/>
            <person name="Boufleur T.R."/>
            <person name="Ciampi-Guillardi M."/>
            <person name="Sukno S.A."/>
            <person name="Thon M.R."/>
            <person name="Massola Junior N.S."/>
            <person name="Baroncelli R."/>
        </authorList>
    </citation>
    <scope>NUCLEOTIDE SEQUENCE</scope>
    <source>
        <strain evidence="2">LFN00145</strain>
    </source>
</reference>
<dbReference type="Proteomes" id="UP000654918">
    <property type="component" value="Unassembled WGS sequence"/>
</dbReference>
<protein>
    <submittedName>
        <fullName evidence="2">Uncharacterized protein</fullName>
    </submittedName>
</protein>
<accession>A0A8H6MZZ3</accession>
<sequence length="377" mass="41295">MSANDSMLDRQSCPSTDSLMLKTNGGFGSHPTQLRTCANGLQLRGAPMKGKLDENGFQNVDPSPGDDGRWQVRAEIHTRRAQPDGRSGLARRDHGLGDGNLIRQREGIESACWIGEVLEGTPERQVGRGACEKARSGKVAEEEQEMTFDAADGEALEFLAAWRRERVLYFVPRRGTFGADGRKAVVEKTLGGPGWKRKMEEDEDDDGGMDVPGRGHKEGQDPTRGGIDARTTGVTSATTTNDTSESEGRHVGEALGACLLVHPFVLVINGRTISNSRREKSNRYRPPIGSSASSAENRFIIIAPTLSEPTTQASLSETLPELNIPVNVLRRCFLVEFFNFEDALTSQSRHRPGPKRQDWPRTAAPNPGTLQRHPCKI</sequence>
<comment type="caution">
    <text evidence="2">The sequence shown here is derived from an EMBL/GenBank/DDBJ whole genome shotgun (WGS) entry which is preliminary data.</text>
</comment>
<feature type="region of interest" description="Disordered" evidence="1">
    <location>
        <begin position="345"/>
        <end position="377"/>
    </location>
</feature>
<feature type="region of interest" description="Disordered" evidence="1">
    <location>
        <begin position="193"/>
        <end position="248"/>
    </location>
</feature>
<evidence type="ECO:0000313" key="3">
    <source>
        <dbReference type="Proteomes" id="UP000654918"/>
    </source>
</evidence>
<organism evidence="2 3">
    <name type="scientific">Colletotrichum plurivorum</name>
    <dbReference type="NCBI Taxonomy" id="2175906"/>
    <lineage>
        <taxon>Eukaryota</taxon>
        <taxon>Fungi</taxon>
        <taxon>Dikarya</taxon>
        <taxon>Ascomycota</taxon>
        <taxon>Pezizomycotina</taxon>
        <taxon>Sordariomycetes</taxon>
        <taxon>Hypocreomycetidae</taxon>
        <taxon>Glomerellales</taxon>
        <taxon>Glomerellaceae</taxon>
        <taxon>Colletotrichum</taxon>
        <taxon>Colletotrichum orchidearum species complex</taxon>
    </lineage>
</organism>